<sequence>MGKRLRSGIKRPFCSEKWYSVQNEEAKKGLSQTFEATLFVENGPLNLFLDLLKRSNQVLKCCPSSTEKSLISSKKRLFVQNEEKKVQNEEEKSASVLRASVSFFVGFRMRKKKSSLC</sequence>
<comment type="caution">
    <text evidence="1">The sequence shown here is derived from an EMBL/GenBank/DDBJ whole genome shotgun (WGS) entry which is preliminary data.</text>
</comment>
<keyword evidence="2" id="KW-1185">Reference proteome</keyword>
<evidence type="ECO:0000313" key="2">
    <source>
        <dbReference type="Proteomes" id="UP000253141"/>
    </source>
</evidence>
<name>A0A369I5E8_9BACT</name>
<protein>
    <submittedName>
        <fullName evidence="1">Uncharacterized protein</fullName>
    </submittedName>
</protein>
<evidence type="ECO:0000313" key="1">
    <source>
        <dbReference type="EMBL" id="RDB04272.1"/>
    </source>
</evidence>
<organism evidence="1 2">
    <name type="scientific">Runella aurantiaca</name>
    <dbReference type="NCBI Taxonomy" id="2282308"/>
    <lineage>
        <taxon>Bacteria</taxon>
        <taxon>Pseudomonadati</taxon>
        <taxon>Bacteroidota</taxon>
        <taxon>Cytophagia</taxon>
        <taxon>Cytophagales</taxon>
        <taxon>Spirosomataceae</taxon>
        <taxon>Runella</taxon>
    </lineage>
</organism>
<reference evidence="1 2" key="1">
    <citation type="submission" date="2018-07" db="EMBL/GenBank/DDBJ databases">
        <title>Genome analysis of Runella aurantiaca.</title>
        <authorList>
            <person name="Yang X."/>
        </authorList>
    </citation>
    <scope>NUCLEOTIDE SEQUENCE [LARGE SCALE GENOMIC DNA]</scope>
    <source>
        <strain evidence="1 2">YX9</strain>
    </source>
</reference>
<proteinExistence type="predicted"/>
<dbReference type="AlphaFoldDB" id="A0A369I5E8"/>
<dbReference type="EMBL" id="QPIW01000017">
    <property type="protein sequence ID" value="RDB04272.1"/>
    <property type="molecule type" value="Genomic_DNA"/>
</dbReference>
<dbReference type="Proteomes" id="UP000253141">
    <property type="component" value="Unassembled WGS sequence"/>
</dbReference>
<accession>A0A369I5E8</accession>
<gene>
    <name evidence="1" type="ORF">DVG78_18905</name>
</gene>